<dbReference type="Proteomes" id="UP001634394">
    <property type="component" value="Unassembled WGS sequence"/>
</dbReference>
<name>A0ABD3WIW1_SINWO</name>
<sequence>MWSTKNDSHNHLLLSHTNASSGSDKIGDYNETSYTATTKTNTTRITLSIRRYTDKPAIVFSQKYEDDHHNTSLGDFNATVGGFPCFNVKKTDIDLAFLNFGGFMFGYTDMVMGRWNESTANIVDGIIGGPLAILDNNGNTLVISPLDNFMSASSWHREKPGGHVCWGIMGGVNSIPSGFIYQTIIVYDNGINKV</sequence>
<protein>
    <submittedName>
        <fullName evidence="1">Uncharacterized protein</fullName>
    </submittedName>
</protein>
<dbReference type="AlphaFoldDB" id="A0ABD3WIW1"/>
<evidence type="ECO:0000313" key="1">
    <source>
        <dbReference type="EMBL" id="KAL3872440.1"/>
    </source>
</evidence>
<feature type="non-terminal residue" evidence="1">
    <location>
        <position position="194"/>
    </location>
</feature>
<proteinExistence type="predicted"/>
<organism evidence="1 2">
    <name type="scientific">Sinanodonta woodiana</name>
    <name type="common">Chinese pond mussel</name>
    <name type="synonym">Anodonta woodiana</name>
    <dbReference type="NCBI Taxonomy" id="1069815"/>
    <lineage>
        <taxon>Eukaryota</taxon>
        <taxon>Metazoa</taxon>
        <taxon>Spiralia</taxon>
        <taxon>Lophotrochozoa</taxon>
        <taxon>Mollusca</taxon>
        <taxon>Bivalvia</taxon>
        <taxon>Autobranchia</taxon>
        <taxon>Heteroconchia</taxon>
        <taxon>Palaeoheterodonta</taxon>
        <taxon>Unionida</taxon>
        <taxon>Unionoidea</taxon>
        <taxon>Unionidae</taxon>
        <taxon>Unioninae</taxon>
        <taxon>Sinanodonta</taxon>
    </lineage>
</organism>
<comment type="caution">
    <text evidence="1">The sequence shown here is derived from an EMBL/GenBank/DDBJ whole genome shotgun (WGS) entry which is preliminary data.</text>
</comment>
<dbReference type="EMBL" id="JBJQND010000007">
    <property type="protein sequence ID" value="KAL3872440.1"/>
    <property type="molecule type" value="Genomic_DNA"/>
</dbReference>
<accession>A0ABD3WIW1</accession>
<gene>
    <name evidence="1" type="ORF">ACJMK2_040366</name>
</gene>
<evidence type="ECO:0000313" key="2">
    <source>
        <dbReference type="Proteomes" id="UP001634394"/>
    </source>
</evidence>
<keyword evidence="2" id="KW-1185">Reference proteome</keyword>
<reference evidence="1 2" key="1">
    <citation type="submission" date="2024-11" db="EMBL/GenBank/DDBJ databases">
        <title>Chromosome-level genome assembly of the freshwater bivalve Anodonta woodiana.</title>
        <authorList>
            <person name="Chen X."/>
        </authorList>
    </citation>
    <scope>NUCLEOTIDE SEQUENCE [LARGE SCALE GENOMIC DNA]</scope>
    <source>
        <strain evidence="1">MN2024</strain>
        <tissue evidence="1">Gills</tissue>
    </source>
</reference>